<feature type="region of interest" description="Disordered" evidence="1">
    <location>
        <begin position="61"/>
        <end position="82"/>
    </location>
</feature>
<gene>
    <name evidence="2" type="ORF">Q664_47885</name>
</gene>
<accession>A0A084SG27</accession>
<evidence type="ECO:0000313" key="3">
    <source>
        <dbReference type="Proteomes" id="UP000028547"/>
    </source>
</evidence>
<reference evidence="2 3" key="1">
    <citation type="submission" date="2014-07" db="EMBL/GenBank/DDBJ databases">
        <title>Draft Genome Sequence of Gephyronic Acid Producer, Cystobacter violaceus Strain Cb vi76.</title>
        <authorList>
            <person name="Stevens D.C."/>
            <person name="Young J."/>
            <person name="Carmichael R."/>
            <person name="Tan J."/>
            <person name="Taylor R.E."/>
        </authorList>
    </citation>
    <scope>NUCLEOTIDE SEQUENCE [LARGE SCALE GENOMIC DNA]</scope>
    <source>
        <strain evidence="2 3">Cb vi76</strain>
    </source>
</reference>
<dbReference type="EMBL" id="JPMI01000378">
    <property type="protein sequence ID" value="KFA87412.1"/>
    <property type="molecule type" value="Genomic_DNA"/>
</dbReference>
<evidence type="ECO:0000313" key="2">
    <source>
        <dbReference type="EMBL" id="KFA87412.1"/>
    </source>
</evidence>
<comment type="caution">
    <text evidence="2">The sequence shown here is derived from an EMBL/GenBank/DDBJ whole genome shotgun (WGS) entry which is preliminary data.</text>
</comment>
<feature type="compositionally biased region" description="Basic and acidic residues" evidence="1">
    <location>
        <begin position="61"/>
        <end position="75"/>
    </location>
</feature>
<dbReference type="Proteomes" id="UP000028547">
    <property type="component" value="Unassembled WGS sequence"/>
</dbReference>
<organism evidence="2 3">
    <name type="scientific">Archangium violaceum Cb vi76</name>
    <dbReference type="NCBI Taxonomy" id="1406225"/>
    <lineage>
        <taxon>Bacteria</taxon>
        <taxon>Pseudomonadati</taxon>
        <taxon>Myxococcota</taxon>
        <taxon>Myxococcia</taxon>
        <taxon>Myxococcales</taxon>
        <taxon>Cystobacterineae</taxon>
        <taxon>Archangiaceae</taxon>
        <taxon>Archangium</taxon>
    </lineage>
</organism>
<proteinExistence type="predicted"/>
<sequence>MSLSYKAPSLHEPAPIRAELVVRPDFLRVSFSVSLDTEGIDQALPLLRRACEQLQRRAREATGAEVTLRPRDTRFNRSAPKKLSLPEDEDRTFVAVDGLLVVALPAELDFWARGSRVGALVRVCHEVERDSREMKKQPRFGFGSVEAFVSQPEAHRAELLRRFVERARELASALGSAEAPLQVVDCAPAGAVEQTPVSLEEVGLSLQVQCRLDVVREGSA</sequence>
<evidence type="ECO:0008006" key="4">
    <source>
        <dbReference type="Google" id="ProtNLM"/>
    </source>
</evidence>
<name>A0A084SG27_9BACT</name>
<dbReference type="RefSeq" id="WP_043412361.1">
    <property type="nucleotide sequence ID" value="NZ_JPMI01000378.1"/>
</dbReference>
<dbReference type="AlphaFoldDB" id="A0A084SG27"/>
<evidence type="ECO:0000256" key="1">
    <source>
        <dbReference type="SAM" id="MobiDB-lite"/>
    </source>
</evidence>
<protein>
    <recommendedName>
        <fullName evidence="4">SIMPL domain-containing protein</fullName>
    </recommendedName>
</protein>